<dbReference type="PROSITE" id="PS00039">
    <property type="entry name" value="DEAD_ATP_HELICASE"/>
    <property type="match status" value="1"/>
</dbReference>
<dbReference type="EC" id="3.6.4.13" evidence="8"/>
<evidence type="ECO:0000313" key="14">
    <source>
        <dbReference type="Proteomes" id="UP000236291"/>
    </source>
</evidence>
<accession>A0A2K3PIQ9</accession>
<dbReference type="InterPro" id="IPR000629">
    <property type="entry name" value="RNA-helicase_DEAD-box_CS"/>
</dbReference>
<dbReference type="PROSITE" id="PS51192">
    <property type="entry name" value="HELICASE_ATP_BIND_1"/>
    <property type="match status" value="1"/>
</dbReference>
<dbReference type="Proteomes" id="UP000236291">
    <property type="component" value="Unassembled WGS sequence"/>
</dbReference>
<feature type="compositionally biased region" description="Basic and acidic residues" evidence="9">
    <location>
        <begin position="15"/>
        <end position="29"/>
    </location>
</feature>
<organism evidence="13 14">
    <name type="scientific">Trifolium pratense</name>
    <name type="common">Red clover</name>
    <dbReference type="NCBI Taxonomy" id="57577"/>
    <lineage>
        <taxon>Eukaryota</taxon>
        <taxon>Viridiplantae</taxon>
        <taxon>Streptophyta</taxon>
        <taxon>Embryophyta</taxon>
        <taxon>Tracheophyta</taxon>
        <taxon>Spermatophyta</taxon>
        <taxon>Magnoliopsida</taxon>
        <taxon>eudicotyledons</taxon>
        <taxon>Gunneridae</taxon>
        <taxon>Pentapetalae</taxon>
        <taxon>rosids</taxon>
        <taxon>fabids</taxon>
        <taxon>Fabales</taxon>
        <taxon>Fabaceae</taxon>
        <taxon>Papilionoideae</taxon>
        <taxon>50 kb inversion clade</taxon>
        <taxon>NPAAA clade</taxon>
        <taxon>Hologalegina</taxon>
        <taxon>IRL clade</taxon>
        <taxon>Trifolieae</taxon>
        <taxon>Trifolium</taxon>
    </lineage>
</organism>
<evidence type="ECO:0000256" key="1">
    <source>
        <dbReference type="ARBA" id="ARBA00022741"/>
    </source>
</evidence>
<dbReference type="SMART" id="SM00490">
    <property type="entry name" value="HELICc"/>
    <property type="match status" value="1"/>
</dbReference>
<feature type="domain" description="DEAD-box RNA helicase Q" evidence="12">
    <location>
        <begin position="41"/>
        <end position="70"/>
    </location>
</feature>
<feature type="non-terminal residue" evidence="13">
    <location>
        <position position="394"/>
    </location>
</feature>
<name>A0A2K3PIQ9_TRIPR</name>
<evidence type="ECO:0000259" key="12">
    <source>
        <dbReference type="PROSITE" id="PS51195"/>
    </source>
</evidence>
<dbReference type="SMART" id="SM00487">
    <property type="entry name" value="DEXDc"/>
    <property type="match status" value="1"/>
</dbReference>
<comment type="domain">
    <text evidence="8">The Q motif is unique to and characteristic of the DEAD box family of RNA helicases and controls ATP binding and hydrolysis.</text>
</comment>
<dbReference type="AlphaFoldDB" id="A0A2K3PIQ9"/>
<dbReference type="Pfam" id="PF00270">
    <property type="entry name" value="DEAD"/>
    <property type="match status" value="1"/>
</dbReference>
<keyword evidence="4 7" id="KW-0067">ATP-binding</keyword>
<protein>
    <recommendedName>
        <fullName evidence="8">ATP-dependent RNA helicase</fullName>
        <ecNumber evidence="8">3.6.4.13</ecNumber>
    </recommendedName>
</protein>
<gene>
    <name evidence="13" type="ORF">L195_g011868</name>
</gene>
<evidence type="ECO:0000256" key="4">
    <source>
        <dbReference type="ARBA" id="ARBA00022840"/>
    </source>
</evidence>
<evidence type="ECO:0000259" key="11">
    <source>
        <dbReference type="PROSITE" id="PS51194"/>
    </source>
</evidence>
<keyword evidence="5 8" id="KW-0694">RNA-binding</keyword>
<dbReference type="GO" id="GO:0003723">
    <property type="term" value="F:RNA binding"/>
    <property type="evidence" value="ECO:0007669"/>
    <property type="project" value="UniProtKB-UniRule"/>
</dbReference>
<dbReference type="InterPro" id="IPR027417">
    <property type="entry name" value="P-loop_NTPase"/>
</dbReference>
<dbReference type="InterPro" id="IPR011545">
    <property type="entry name" value="DEAD/DEAH_box_helicase_dom"/>
</dbReference>
<keyword evidence="1 7" id="KW-0547">Nucleotide-binding</keyword>
<dbReference type="GO" id="GO:0003724">
    <property type="term" value="F:RNA helicase activity"/>
    <property type="evidence" value="ECO:0007669"/>
    <property type="project" value="UniProtKB-EC"/>
</dbReference>
<dbReference type="PROSITE" id="PS51195">
    <property type="entry name" value="Q_MOTIF"/>
    <property type="match status" value="1"/>
</dbReference>
<dbReference type="ExpressionAtlas" id="A0A2K3PIQ9">
    <property type="expression patterns" value="baseline"/>
</dbReference>
<evidence type="ECO:0000256" key="2">
    <source>
        <dbReference type="ARBA" id="ARBA00022801"/>
    </source>
</evidence>
<comment type="function">
    <text evidence="8">RNA helicase.</text>
</comment>
<sequence length="394" mass="44024">MGTTKNTKTQVIKNKQNDKKTIADGTNKETKSDNNNVFASCSFSSLGLHPTLCDQLHERMGFEGPTLVQAQAIPVVLSGRHAYPFYFVFGYYRDFVEPLKLVNAATGTGKTIAYLAPIIHHLQSYEKRIQRTDGTFGYIMGGESRSKEKARLRKGGMAVVVGSNSHCISILIATPGRLLDHLKNTTSFLYTNLRWIIFDEADRILELGFGKEIQDILNLLGSTKTGHNDQANAVPSPSKFQRQNLLLSATLNEKVNHLAKISLEDPVMIGIDDKIMEPTSKIRFDHSDSDEDNEDKNSSKIQAVGAYKVPEQLIQRYLKAPCGSRLAILLSILKHLFEREPSQKEDRTRSFQAFKTEKSALLLSTDVSARGLDFPNVRCIIQYDSPGEATEYVH</sequence>
<evidence type="ECO:0000256" key="8">
    <source>
        <dbReference type="RuleBase" id="RU365068"/>
    </source>
</evidence>
<keyword evidence="2 7" id="KW-0378">Hydrolase</keyword>
<comment type="similarity">
    <text evidence="7">Belongs to the DEAD box helicase family.</text>
</comment>
<dbReference type="InterPro" id="IPR014014">
    <property type="entry name" value="RNA_helicase_DEAD_Q_motif"/>
</dbReference>
<evidence type="ECO:0000256" key="9">
    <source>
        <dbReference type="SAM" id="MobiDB-lite"/>
    </source>
</evidence>
<keyword evidence="3 7" id="KW-0347">Helicase</keyword>
<dbReference type="Pfam" id="PF00271">
    <property type="entry name" value="Helicase_C"/>
    <property type="match status" value="1"/>
</dbReference>
<dbReference type="EMBL" id="ASHM01007452">
    <property type="protein sequence ID" value="PNY15177.1"/>
    <property type="molecule type" value="Genomic_DNA"/>
</dbReference>
<proteinExistence type="inferred from homology"/>
<comment type="caution">
    <text evidence="13">The sequence shown here is derived from an EMBL/GenBank/DDBJ whole genome shotgun (WGS) entry which is preliminary data.</text>
</comment>
<evidence type="ECO:0000256" key="5">
    <source>
        <dbReference type="ARBA" id="ARBA00022884"/>
    </source>
</evidence>
<dbReference type="PANTHER" id="PTHR24031">
    <property type="entry name" value="RNA HELICASE"/>
    <property type="match status" value="1"/>
</dbReference>
<reference evidence="13 14" key="1">
    <citation type="journal article" date="2014" name="Am. J. Bot.">
        <title>Genome assembly and annotation for red clover (Trifolium pratense; Fabaceae).</title>
        <authorList>
            <person name="Istvanek J."/>
            <person name="Jaros M."/>
            <person name="Krenek A."/>
            <person name="Repkova J."/>
        </authorList>
    </citation>
    <scope>NUCLEOTIDE SEQUENCE [LARGE SCALE GENOMIC DNA]</scope>
    <source>
        <strain evidence="14">cv. Tatra</strain>
        <tissue evidence="13">Young leaves</tissue>
    </source>
</reference>
<dbReference type="GO" id="GO:0005524">
    <property type="term" value="F:ATP binding"/>
    <property type="evidence" value="ECO:0007669"/>
    <property type="project" value="UniProtKB-UniRule"/>
</dbReference>
<reference evidence="13 14" key="2">
    <citation type="journal article" date="2017" name="Front. Plant Sci.">
        <title>Gene Classification and Mining of Molecular Markers Useful in Red Clover (Trifolium pratense) Breeding.</title>
        <authorList>
            <person name="Istvanek J."/>
            <person name="Dluhosova J."/>
            <person name="Dluhos P."/>
            <person name="Patkova L."/>
            <person name="Nedelnik J."/>
            <person name="Repkova J."/>
        </authorList>
    </citation>
    <scope>NUCLEOTIDE SEQUENCE [LARGE SCALE GENOMIC DNA]</scope>
    <source>
        <strain evidence="14">cv. Tatra</strain>
        <tissue evidence="13">Young leaves</tissue>
    </source>
</reference>
<dbReference type="SUPFAM" id="SSF52540">
    <property type="entry name" value="P-loop containing nucleoside triphosphate hydrolases"/>
    <property type="match status" value="2"/>
</dbReference>
<comment type="catalytic activity">
    <reaction evidence="8">
        <text>ATP + H2O = ADP + phosphate + H(+)</text>
        <dbReference type="Rhea" id="RHEA:13065"/>
        <dbReference type="ChEBI" id="CHEBI:15377"/>
        <dbReference type="ChEBI" id="CHEBI:15378"/>
        <dbReference type="ChEBI" id="CHEBI:30616"/>
        <dbReference type="ChEBI" id="CHEBI:43474"/>
        <dbReference type="ChEBI" id="CHEBI:456216"/>
        <dbReference type="EC" id="3.6.4.13"/>
    </reaction>
</comment>
<dbReference type="GO" id="GO:0016787">
    <property type="term" value="F:hydrolase activity"/>
    <property type="evidence" value="ECO:0007669"/>
    <property type="project" value="UniProtKB-KW"/>
</dbReference>
<dbReference type="InterPro" id="IPR001650">
    <property type="entry name" value="Helicase_C-like"/>
</dbReference>
<evidence type="ECO:0000256" key="3">
    <source>
        <dbReference type="ARBA" id="ARBA00022806"/>
    </source>
</evidence>
<dbReference type="STRING" id="57577.A0A2K3PIQ9"/>
<evidence type="ECO:0000256" key="7">
    <source>
        <dbReference type="RuleBase" id="RU000492"/>
    </source>
</evidence>
<evidence type="ECO:0000259" key="10">
    <source>
        <dbReference type="PROSITE" id="PS51192"/>
    </source>
</evidence>
<evidence type="ECO:0000256" key="6">
    <source>
        <dbReference type="PROSITE-ProRule" id="PRU00552"/>
    </source>
</evidence>
<feature type="domain" description="Helicase C-terminal" evidence="11">
    <location>
        <begin position="270"/>
        <end position="394"/>
    </location>
</feature>
<feature type="domain" description="Helicase ATP-binding" evidence="10">
    <location>
        <begin position="101"/>
        <end position="269"/>
    </location>
</feature>
<feature type="region of interest" description="Disordered" evidence="9">
    <location>
        <begin position="1"/>
        <end position="29"/>
    </location>
</feature>
<dbReference type="Gene3D" id="3.40.50.300">
    <property type="entry name" value="P-loop containing nucleotide triphosphate hydrolases"/>
    <property type="match status" value="3"/>
</dbReference>
<dbReference type="InterPro" id="IPR014001">
    <property type="entry name" value="Helicase_ATP-bd"/>
</dbReference>
<feature type="short sequence motif" description="Q motif" evidence="6">
    <location>
        <begin position="41"/>
        <end position="70"/>
    </location>
</feature>
<evidence type="ECO:0000313" key="13">
    <source>
        <dbReference type="EMBL" id="PNY15177.1"/>
    </source>
</evidence>
<feature type="compositionally biased region" description="Polar residues" evidence="9">
    <location>
        <begin position="1"/>
        <end position="14"/>
    </location>
</feature>
<dbReference type="PROSITE" id="PS51194">
    <property type="entry name" value="HELICASE_CTER"/>
    <property type="match status" value="1"/>
</dbReference>